<evidence type="ECO:0000313" key="14">
    <source>
        <dbReference type="Proteomes" id="UP001237642"/>
    </source>
</evidence>
<protein>
    <submittedName>
        <fullName evidence="13">Early nodulin-like protein 2</fullName>
    </submittedName>
</protein>
<keyword evidence="2" id="KW-1003">Cell membrane</keyword>
<evidence type="ECO:0000256" key="10">
    <source>
        <dbReference type="SAM" id="MobiDB-lite"/>
    </source>
</evidence>
<sequence length="226" mass="24270">MFLPISFLVMLMIGYDLIGPSQAFKYYVGGKDGWSLKPSSKSFNDWASRYRFQVHDSLIFKYKNGTDSVLQVDQDHYVTCNTTSPILALENTGDSSTFNFNKSGLFFFISGHSDNCKKGQKVIILVMAPRNASPAPVPSPIPFQGSTSPDISPAASIPSPAASPIPQERNSPRISPAPSVPSQAASPIPQGPSQASPPDDGKSASAPGLGGDLVMLVLLLFWMIVY</sequence>
<accession>A0AAD8J229</accession>
<feature type="compositionally biased region" description="Low complexity" evidence="10">
    <location>
        <begin position="174"/>
        <end position="188"/>
    </location>
</feature>
<dbReference type="PROSITE" id="PS51485">
    <property type="entry name" value="PHYTOCYANIN"/>
    <property type="match status" value="1"/>
</dbReference>
<evidence type="ECO:0000256" key="5">
    <source>
        <dbReference type="ARBA" id="ARBA00023136"/>
    </source>
</evidence>
<dbReference type="InterPro" id="IPR039391">
    <property type="entry name" value="Phytocyanin-like"/>
</dbReference>
<keyword evidence="7" id="KW-0325">Glycoprotein</keyword>
<dbReference type="FunFam" id="2.60.40.420:FF:000010">
    <property type="entry name" value="Early nodulin-like protein 1"/>
    <property type="match status" value="1"/>
</dbReference>
<keyword evidence="8" id="KW-0449">Lipoprotein</keyword>
<evidence type="ECO:0000256" key="3">
    <source>
        <dbReference type="ARBA" id="ARBA00022622"/>
    </source>
</evidence>
<evidence type="ECO:0000256" key="11">
    <source>
        <dbReference type="SAM" id="SignalP"/>
    </source>
</evidence>
<dbReference type="InterPro" id="IPR003245">
    <property type="entry name" value="Phytocyanin_dom"/>
</dbReference>
<keyword evidence="3" id="KW-0336">GPI-anchor</keyword>
<dbReference type="GO" id="GO:0005886">
    <property type="term" value="C:plasma membrane"/>
    <property type="evidence" value="ECO:0007669"/>
    <property type="project" value="UniProtKB-SubCell"/>
</dbReference>
<dbReference type="PANTHER" id="PTHR33021">
    <property type="entry name" value="BLUE COPPER PROTEIN"/>
    <property type="match status" value="1"/>
</dbReference>
<evidence type="ECO:0000256" key="9">
    <source>
        <dbReference type="ARBA" id="ARBA00035011"/>
    </source>
</evidence>
<reference evidence="13" key="1">
    <citation type="submission" date="2023-02" db="EMBL/GenBank/DDBJ databases">
        <title>Genome of toxic invasive species Heracleum sosnowskyi carries increased number of genes despite the absence of recent whole-genome duplications.</title>
        <authorList>
            <person name="Schelkunov M."/>
            <person name="Shtratnikova V."/>
            <person name="Makarenko M."/>
            <person name="Klepikova A."/>
            <person name="Omelchenko D."/>
            <person name="Novikova G."/>
            <person name="Obukhova E."/>
            <person name="Bogdanov V."/>
            <person name="Penin A."/>
            <person name="Logacheva M."/>
        </authorList>
    </citation>
    <scope>NUCLEOTIDE SEQUENCE</scope>
    <source>
        <strain evidence="13">Hsosn_3</strain>
        <tissue evidence="13">Leaf</tissue>
    </source>
</reference>
<dbReference type="Gene3D" id="2.60.40.420">
    <property type="entry name" value="Cupredoxins - blue copper proteins"/>
    <property type="match status" value="1"/>
</dbReference>
<evidence type="ECO:0000256" key="1">
    <source>
        <dbReference type="ARBA" id="ARBA00004609"/>
    </source>
</evidence>
<feature type="domain" description="Phytocyanin" evidence="12">
    <location>
        <begin position="24"/>
        <end position="128"/>
    </location>
</feature>
<feature type="compositionally biased region" description="Low complexity" evidence="10">
    <location>
        <begin position="146"/>
        <end position="166"/>
    </location>
</feature>
<feature type="signal peptide" evidence="11">
    <location>
        <begin position="1"/>
        <end position="23"/>
    </location>
</feature>
<dbReference type="SUPFAM" id="SSF49503">
    <property type="entry name" value="Cupredoxins"/>
    <property type="match status" value="1"/>
</dbReference>
<feature type="chain" id="PRO_5042188508" evidence="11">
    <location>
        <begin position="24"/>
        <end position="226"/>
    </location>
</feature>
<keyword evidence="6" id="KW-1015">Disulfide bond</keyword>
<dbReference type="EMBL" id="JAUIZM010000002">
    <property type="protein sequence ID" value="KAK1396262.1"/>
    <property type="molecule type" value="Genomic_DNA"/>
</dbReference>
<evidence type="ECO:0000256" key="8">
    <source>
        <dbReference type="ARBA" id="ARBA00023288"/>
    </source>
</evidence>
<evidence type="ECO:0000256" key="4">
    <source>
        <dbReference type="ARBA" id="ARBA00022729"/>
    </source>
</evidence>
<comment type="similarity">
    <text evidence="9">Belongs to the early nodulin-like (ENODL) family.</text>
</comment>
<evidence type="ECO:0000256" key="2">
    <source>
        <dbReference type="ARBA" id="ARBA00022475"/>
    </source>
</evidence>
<reference evidence="13" key="2">
    <citation type="submission" date="2023-05" db="EMBL/GenBank/DDBJ databases">
        <authorList>
            <person name="Schelkunov M.I."/>
        </authorList>
    </citation>
    <scope>NUCLEOTIDE SEQUENCE</scope>
    <source>
        <strain evidence="13">Hsosn_3</strain>
        <tissue evidence="13">Leaf</tissue>
    </source>
</reference>
<dbReference type="InterPro" id="IPR041846">
    <property type="entry name" value="ENL_dom"/>
</dbReference>
<proteinExistence type="inferred from homology"/>
<keyword evidence="14" id="KW-1185">Reference proteome</keyword>
<name>A0AAD8J229_9APIA</name>
<dbReference type="GO" id="GO:0009055">
    <property type="term" value="F:electron transfer activity"/>
    <property type="evidence" value="ECO:0007669"/>
    <property type="project" value="InterPro"/>
</dbReference>
<evidence type="ECO:0000313" key="13">
    <source>
        <dbReference type="EMBL" id="KAK1396262.1"/>
    </source>
</evidence>
<evidence type="ECO:0000256" key="7">
    <source>
        <dbReference type="ARBA" id="ARBA00023180"/>
    </source>
</evidence>
<dbReference type="PANTHER" id="PTHR33021:SF185">
    <property type="entry name" value="EARLY NODULIN-LIKE PROTEIN 3-RELATED"/>
    <property type="match status" value="1"/>
</dbReference>
<dbReference type="AlphaFoldDB" id="A0AAD8J229"/>
<dbReference type="Pfam" id="PF02298">
    <property type="entry name" value="Cu_bind_like"/>
    <property type="match status" value="1"/>
</dbReference>
<feature type="region of interest" description="Disordered" evidence="10">
    <location>
        <begin position="133"/>
        <end position="207"/>
    </location>
</feature>
<evidence type="ECO:0000256" key="6">
    <source>
        <dbReference type="ARBA" id="ARBA00023157"/>
    </source>
</evidence>
<comment type="caution">
    <text evidence="13">The sequence shown here is derived from an EMBL/GenBank/DDBJ whole genome shotgun (WGS) entry which is preliminary data.</text>
</comment>
<dbReference type="GO" id="GO:0098552">
    <property type="term" value="C:side of membrane"/>
    <property type="evidence" value="ECO:0007669"/>
    <property type="project" value="UniProtKB-KW"/>
</dbReference>
<gene>
    <name evidence="13" type="ORF">POM88_006125</name>
</gene>
<evidence type="ECO:0000259" key="12">
    <source>
        <dbReference type="PROSITE" id="PS51485"/>
    </source>
</evidence>
<dbReference type="CDD" id="cd11019">
    <property type="entry name" value="OsENODL1_like"/>
    <property type="match status" value="1"/>
</dbReference>
<keyword evidence="4 11" id="KW-0732">Signal</keyword>
<comment type="subcellular location">
    <subcellularLocation>
        <location evidence="1">Cell membrane</location>
        <topology evidence="1">Lipid-anchor</topology>
        <topology evidence="1">GPI-anchor</topology>
    </subcellularLocation>
</comment>
<organism evidence="13 14">
    <name type="scientific">Heracleum sosnowskyi</name>
    <dbReference type="NCBI Taxonomy" id="360622"/>
    <lineage>
        <taxon>Eukaryota</taxon>
        <taxon>Viridiplantae</taxon>
        <taxon>Streptophyta</taxon>
        <taxon>Embryophyta</taxon>
        <taxon>Tracheophyta</taxon>
        <taxon>Spermatophyta</taxon>
        <taxon>Magnoliopsida</taxon>
        <taxon>eudicotyledons</taxon>
        <taxon>Gunneridae</taxon>
        <taxon>Pentapetalae</taxon>
        <taxon>asterids</taxon>
        <taxon>campanulids</taxon>
        <taxon>Apiales</taxon>
        <taxon>Apiaceae</taxon>
        <taxon>Apioideae</taxon>
        <taxon>apioid superclade</taxon>
        <taxon>Tordylieae</taxon>
        <taxon>Tordyliinae</taxon>
        <taxon>Heracleum</taxon>
    </lineage>
</organism>
<keyword evidence="5" id="KW-0472">Membrane</keyword>
<dbReference type="InterPro" id="IPR008972">
    <property type="entry name" value="Cupredoxin"/>
</dbReference>
<dbReference type="Proteomes" id="UP001237642">
    <property type="component" value="Unassembled WGS sequence"/>
</dbReference>